<protein>
    <submittedName>
        <fullName evidence="1">Uncharacterized protein</fullName>
    </submittedName>
</protein>
<dbReference type="EMBL" id="BGPR01235416">
    <property type="protein sequence ID" value="GBL90962.1"/>
    <property type="molecule type" value="Genomic_DNA"/>
</dbReference>
<reference evidence="1 2" key="1">
    <citation type="journal article" date="2019" name="Sci. Rep.">
        <title>Orb-weaving spider Araneus ventricosus genome elucidates the spidroin gene catalogue.</title>
        <authorList>
            <person name="Kono N."/>
            <person name="Nakamura H."/>
            <person name="Ohtoshi R."/>
            <person name="Moran D.A.P."/>
            <person name="Shinohara A."/>
            <person name="Yoshida Y."/>
            <person name="Fujiwara M."/>
            <person name="Mori M."/>
            <person name="Tomita M."/>
            <person name="Arakawa K."/>
        </authorList>
    </citation>
    <scope>NUCLEOTIDE SEQUENCE [LARGE SCALE GENOMIC DNA]</scope>
</reference>
<accession>A0A4Y2BFB8</accession>
<feature type="non-terminal residue" evidence="1">
    <location>
        <position position="15"/>
    </location>
</feature>
<gene>
    <name evidence="1" type="ORF">AVEN_14128_1</name>
</gene>
<evidence type="ECO:0000313" key="2">
    <source>
        <dbReference type="Proteomes" id="UP000499080"/>
    </source>
</evidence>
<evidence type="ECO:0000313" key="1">
    <source>
        <dbReference type="EMBL" id="GBL90962.1"/>
    </source>
</evidence>
<name>A0A4Y2BFB8_ARAVE</name>
<sequence length="15" mass="1675">MNDGSGWRAFGRHLA</sequence>
<keyword evidence="2" id="KW-1185">Reference proteome</keyword>
<organism evidence="1 2">
    <name type="scientific">Araneus ventricosus</name>
    <name type="common">Orbweaver spider</name>
    <name type="synonym">Epeira ventricosa</name>
    <dbReference type="NCBI Taxonomy" id="182803"/>
    <lineage>
        <taxon>Eukaryota</taxon>
        <taxon>Metazoa</taxon>
        <taxon>Ecdysozoa</taxon>
        <taxon>Arthropoda</taxon>
        <taxon>Chelicerata</taxon>
        <taxon>Arachnida</taxon>
        <taxon>Araneae</taxon>
        <taxon>Araneomorphae</taxon>
        <taxon>Entelegynae</taxon>
        <taxon>Araneoidea</taxon>
        <taxon>Araneidae</taxon>
        <taxon>Araneus</taxon>
    </lineage>
</organism>
<comment type="caution">
    <text evidence="1">The sequence shown here is derived from an EMBL/GenBank/DDBJ whole genome shotgun (WGS) entry which is preliminary data.</text>
</comment>
<proteinExistence type="predicted"/>
<dbReference type="Proteomes" id="UP000499080">
    <property type="component" value="Unassembled WGS sequence"/>
</dbReference>